<sequence>MNSVVGLEQGYGGGIWTTAPPTTEVPVTTAPPTTTESSSDSTIDTTGSQVEGSSAIDEGSDAYPDTNPSPDSSYGNSLSWDGSDINGDTGSFSGGKITSDDGSSDYVEVPSGSEETNSSSSTIDMSSPSDVGSDSAEVPPGKGGDYPTSSVSGSDRDNSAGNDDSSEVSGSEDDQPPHNGGCQVRTRRLR</sequence>
<evidence type="ECO:0000313" key="2">
    <source>
        <dbReference type="EMBL" id="POM63141.1"/>
    </source>
</evidence>
<dbReference type="EMBL" id="NCKW01015260">
    <property type="protein sequence ID" value="POM63141.1"/>
    <property type="molecule type" value="Genomic_DNA"/>
</dbReference>
<feature type="compositionally biased region" description="Acidic residues" evidence="1">
    <location>
        <begin position="164"/>
        <end position="174"/>
    </location>
</feature>
<evidence type="ECO:0000313" key="3">
    <source>
        <dbReference type="Proteomes" id="UP000237271"/>
    </source>
</evidence>
<dbReference type="OrthoDB" id="129672at2759"/>
<evidence type="ECO:0000256" key="1">
    <source>
        <dbReference type="SAM" id="MobiDB-lite"/>
    </source>
</evidence>
<feature type="compositionally biased region" description="Polar residues" evidence="1">
    <location>
        <begin position="66"/>
        <end position="91"/>
    </location>
</feature>
<organism evidence="2 3">
    <name type="scientific">Phytophthora palmivora</name>
    <dbReference type="NCBI Taxonomy" id="4796"/>
    <lineage>
        <taxon>Eukaryota</taxon>
        <taxon>Sar</taxon>
        <taxon>Stramenopiles</taxon>
        <taxon>Oomycota</taxon>
        <taxon>Peronosporomycetes</taxon>
        <taxon>Peronosporales</taxon>
        <taxon>Peronosporaceae</taxon>
        <taxon>Phytophthora</taxon>
    </lineage>
</organism>
<dbReference type="AlphaFoldDB" id="A0A2P4XC58"/>
<feature type="region of interest" description="Disordered" evidence="1">
    <location>
        <begin position="1"/>
        <end position="190"/>
    </location>
</feature>
<accession>A0A2P4XC58</accession>
<name>A0A2P4XC58_9STRA</name>
<reference evidence="2 3" key="1">
    <citation type="journal article" date="2017" name="Genome Biol. Evol.">
        <title>Phytophthora megakarya and P. palmivora, closely related causal agents of cacao black pod rot, underwent increases in genome sizes and gene numbers by different mechanisms.</title>
        <authorList>
            <person name="Ali S.S."/>
            <person name="Shao J."/>
            <person name="Lary D.J."/>
            <person name="Kronmiller B."/>
            <person name="Shen D."/>
            <person name="Strem M.D."/>
            <person name="Amoako-Attah I."/>
            <person name="Akrofi A.Y."/>
            <person name="Begoude B.A."/>
            <person name="Ten Hoopen G.M."/>
            <person name="Coulibaly K."/>
            <person name="Kebe B.I."/>
            <person name="Melnick R.L."/>
            <person name="Guiltinan M.J."/>
            <person name="Tyler B.M."/>
            <person name="Meinhardt L.W."/>
            <person name="Bailey B.A."/>
        </authorList>
    </citation>
    <scope>NUCLEOTIDE SEQUENCE [LARGE SCALE GENOMIC DNA]</scope>
    <source>
        <strain evidence="3">sbr112.9</strain>
    </source>
</reference>
<feature type="compositionally biased region" description="Low complexity" evidence="1">
    <location>
        <begin position="111"/>
        <end position="129"/>
    </location>
</feature>
<feature type="compositionally biased region" description="Low complexity" evidence="1">
    <location>
        <begin position="17"/>
        <end position="46"/>
    </location>
</feature>
<comment type="caution">
    <text evidence="2">The sequence shown here is derived from an EMBL/GenBank/DDBJ whole genome shotgun (WGS) entry which is preliminary data.</text>
</comment>
<keyword evidence="3" id="KW-1185">Reference proteome</keyword>
<protein>
    <submittedName>
        <fullName evidence="2">Uncharacterized protein</fullName>
    </submittedName>
</protein>
<proteinExistence type="predicted"/>
<dbReference type="Proteomes" id="UP000237271">
    <property type="component" value="Unassembled WGS sequence"/>
</dbReference>
<gene>
    <name evidence="2" type="ORF">PHPALM_27603</name>
</gene>